<dbReference type="AlphaFoldDB" id="A0A7L5A2N5"/>
<name>A0A7L5A2N5_9BACT</name>
<dbReference type="RefSeq" id="WP_151078694.1">
    <property type="nucleotide sequence ID" value="NZ_CP047647.1"/>
</dbReference>
<dbReference type="EMBL" id="VTWU01000003">
    <property type="protein sequence ID" value="KAA9333273.1"/>
    <property type="molecule type" value="Genomic_DNA"/>
</dbReference>
<dbReference type="Proteomes" id="UP000326380">
    <property type="component" value="Unassembled WGS sequence"/>
</dbReference>
<accession>A0A7L5A2N5</accession>
<dbReference type="InterPro" id="IPR043781">
    <property type="entry name" value="DUF5723"/>
</dbReference>
<dbReference type="Pfam" id="PF18990">
    <property type="entry name" value="DUF5723"/>
    <property type="match status" value="1"/>
</dbReference>
<evidence type="ECO:0000313" key="1">
    <source>
        <dbReference type="EMBL" id="KAA9333273.1"/>
    </source>
</evidence>
<reference evidence="1 2" key="1">
    <citation type="submission" date="2019-09" db="EMBL/GenBank/DDBJ databases">
        <title>Genome sequence of Hymenobacter sp. M3.</title>
        <authorList>
            <person name="Srinivasan S."/>
        </authorList>
    </citation>
    <scope>NUCLEOTIDE SEQUENCE [LARGE SCALE GENOMIC DNA]</scope>
    <source>
        <strain evidence="1 2">M3</strain>
    </source>
</reference>
<protein>
    <submittedName>
        <fullName evidence="1">Uncharacterized protein</fullName>
    </submittedName>
</protein>
<evidence type="ECO:0000313" key="2">
    <source>
        <dbReference type="Proteomes" id="UP000326380"/>
    </source>
</evidence>
<gene>
    <name evidence="1" type="ORF">F0P96_09865</name>
</gene>
<keyword evidence="2" id="KW-1185">Reference proteome</keyword>
<proteinExistence type="predicted"/>
<sequence length="497" mass="54642">MSATIRFAACAALLLAAQASTAQQLFSAAHGNYTGLSGASWNPASIADNRFTIDIRLAGLDGHATNTGYRYTGPWTPLNNAEVDLDDKYLERQTNKKAKLFDAGLNLRGPGLMLRLNDKHSVAFGTRVRTAIQGNNLSEVFLQNAIDGFQTKGLSKGNSLNLNMNAFAEWDASYGRVVYNEGSHFLKAGVTVKRLMGMGSAYLQAPVLDYEVVPASPAIGDSTLRIQRLEASFGYSNANAFDDLDVNTVRSWLTGGNAPGSGWGADLGVVYEFRPDPDKYRYSDKKGRSKIDHSRNKYKYRLSVALVDMGSINYKEQAVAFNDIKTSKLNVSEADVKGIDLDNFDVKTSRILRTTRYQKQTSFRSKLPTALNIDADYHLWTKLYVNAALSQSLRGRNAIGMRTFSYAALTPRFETRWLELSTPLSLINNYQTVALGASVRIGPLTVGSNDLGALFASSNPYGASGYAEFSLFQFSNWRHKEKKSKSRLPSTTAPVMP</sequence>
<comment type="caution">
    <text evidence="1">The sequence shown here is derived from an EMBL/GenBank/DDBJ whole genome shotgun (WGS) entry which is preliminary data.</text>
</comment>
<organism evidence="1 2">
    <name type="scientific">Hymenobacter busanensis</name>
    <dbReference type="NCBI Taxonomy" id="2607656"/>
    <lineage>
        <taxon>Bacteria</taxon>
        <taxon>Pseudomonadati</taxon>
        <taxon>Bacteroidota</taxon>
        <taxon>Cytophagia</taxon>
        <taxon>Cytophagales</taxon>
        <taxon>Hymenobacteraceae</taxon>
        <taxon>Hymenobacter</taxon>
    </lineage>
</organism>